<feature type="compositionally biased region" description="Basic and acidic residues" evidence="8">
    <location>
        <begin position="640"/>
        <end position="651"/>
    </location>
</feature>
<feature type="signal peptide" evidence="10">
    <location>
        <begin position="1"/>
        <end position="25"/>
    </location>
</feature>
<dbReference type="InterPro" id="IPR000644">
    <property type="entry name" value="CBS_dom"/>
</dbReference>
<dbReference type="PROSITE" id="PS51846">
    <property type="entry name" value="CNNM"/>
    <property type="match status" value="1"/>
</dbReference>
<evidence type="ECO:0000256" key="3">
    <source>
        <dbReference type="ARBA" id="ARBA00022737"/>
    </source>
</evidence>
<feature type="chain" id="PRO_5009237374" evidence="10">
    <location>
        <begin position="26"/>
        <end position="714"/>
    </location>
</feature>
<dbReference type="InterPro" id="IPR044751">
    <property type="entry name" value="Ion_transp-like_CBS"/>
</dbReference>
<dbReference type="GO" id="GO:0030026">
    <property type="term" value="P:intracellular manganese ion homeostasis"/>
    <property type="evidence" value="ECO:0007669"/>
    <property type="project" value="TreeGrafter"/>
</dbReference>
<feature type="transmembrane region" description="Helical" evidence="9">
    <location>
        <begin position="41"/>
        <end position="66"/>
    </location>
</feature>
<evidence type="ECO:0000256" key="5">
    <source>
        <dbReference type="ARBA" id="ARBA00023136"/>
    </source>
</evidence>
<dbReference type="OrthoDB" id="5353557at2759"/>
<dbReference type="GO" id="GO:0005737">
    <property type="term" value="C:cytoplasm"/>
    <property type="evidence" value="ECO:0007669"/>
    <property type="project" value="TreeGrafter"/>
</dbReference>
<evidence type="ECO:0000256" key="1">
    <source>
        <dbReference type="ARBA" id="ARBA00004141"/>
    </source>
</evidence>
<dbReference type="PROSITE" id="PS51371">
    <property type="entry name" value="CBS"/>
    <property type="match status" value="1"/>
</dbReference>
<dbReference type="SUPFAM" id="SSF54631">
    <property type="entry name" value="CBS-domain pair"/>
    <property type="match status" value="1"/>
</dbReference>
<feature type="transmembrane region" description="Helical" evidence="9">
    <location>
        <begin position="128"/>
        <end position="148"/>
    </location>
</feature>
<dbReference type="InterPro" id="IPR002550">
    <property type="entry name" value="CNNM"/>
</dbReference>
<protein>
    <submittedName>
        <fullName evidence="13">LAFE_0G06392g1_1</fullName>
    </submittedName>
</protein>
<keyword evidence="3" id="KW-0677">Repeat</keyword>
<feature type="compositionally biased region" description="Low complexity" evidence="8">
    <location>
        <begin position="673"/>
        <end position="693"/>
    </location>
</feature>
<keyword evidence="2 7" id="KW-0812">Transmembrane</keyword>
<evidence type="ECO:0000256" key="7">
    <source>
        <dbReference type="PROSITE-ProRule" id="PRU01193"/>
    </source>
</evidence>
<dbReference type="Proteomes" id="UP000190831">
    <property type="component" value="Chromosome G"/>
</dbReference>
<organism evidence="13 14">
    <name type="scientific">Lachancea fermentati</name>
    <name type="common">Zygosaccharomyces fermentati</name>
    <dbReference type="NCBI Taxonomy" id="4955"/>
    <lineage>
        <taxon>Eukaryota</taxon>
        <taxon>Fungi</taxon>
        <taxon>Dikarya</taxon>
        <taxon>Ascomycota</taxon>
        <taxon>Saccharomycotina</taxon>
        <taxon>Saccharomycetes</taxon>
        <taxon>Saccharomycetales</taxon>
        <taxon>Saccharomycetaceae</taxon>
        <taxon>Lachancea</taxon>
    </lineage>
</organism>
<dbReference type="FunFam" id="3.10.580.10:FF:000006">
    <property type="entry name" value="DUF21 and CBS domain protein"/>
    <property type="match status" value="1"/>
</dbReference>
<dbReference type="InterPro" id="IPR045095">
    <property type="entry name" value="ACDP"/>
</dbReference>
<dbReference type="AlphaFoldDB" id="A0A1G4MHL2"/>
<feature type="region of interest" description="Disordered" evidence="8">
    <location>
        <begin position="531"/>
        <end position="598"/>
    </location>
</feature>
<accession>A0A1G4MHL2</accession>
<dbReference type="EMBL" id="LT598486">
    <property type="protein sequence ID" value="SCW03254.1"/>
    <property type="molecule type" value="Genomic_DNA"/>
</dbReference>
<dbReference type="PANTHER" id="PTHR12064">
    <property type="entry name" value="METAL TRANSPORTER CNNM"/>
    <property type="match status" value="1"/>
</dbReference>
<dbReference type="PANTHER" id="PTHR12064:SF97">
    <property type="entry name" value="METAL TRANSPORTER CNNM-5"/>
    <property type="match status" value="1"/>
</dbReference>
<keyword evidence="5 7" id="KW-0472">Membrane</keyword>
<feature type="domain" description="CBS" evidence="11">
    <location>
        <begin position="302"/>
        <end position="367"/>
    </location>
</feature>
<keyword evidence="10" id="KW-0732">Signal</keyword>
<comment type="subcellular location">
    <subcellularLocation>
        <location evidence="1">Membrane</location>
        <topology evidence="1">Multi-pass membrane protein</topology>
    </subcellularLocation>
</comment>
<evidence type="ECO:0000256" key="6">
    <source>
        <dbReference type="PROSITE-ProRule" id="PRU00703"/>
    </source>
</evidence>
<evidence type="ECO:0000256" key="10">
    <source>
        <dbReference type="SAM" id="SignalP"/>
    </source>
</evidence>
<feature type="transmembrane region" description="Helical" evidence="9">
    <location>
        <begin position="155"/>
        <end position="175"/>
    </location>
</feature>
<evidence type="ECO:0000259" key="11">
    <source>
        <dbReference type="PROSITE" id="PS51371"/>
    </source>
</evidence>
<evidence type="ECO:0000256" key="2">
    <source>
        <dbReference type="ARBA" id="ARBA00022692"/>
    </source>
</evidence>
<evidence type="ECO:0000259" key="12">
    <source>
        <dbReference type="PROSITE" id="PS51846"/>
    </source>
</evidence>
<evidence type="ECO:0000256" key="8">
    <source>
        <dbReference type="SAM" id="MobiDB-lite"/>
    </source>
</evidence>
<name>A0A1G4MHL2_LACFM</name>
<evidence type="ECO:0000256" key="4">
    <source>
        <dbReference type="ARBA" id="ARBA00022989"/>
    </source>
</evidence>
<dbReference type="CDD" id="cd04590">
    <property type="entry name" value="CBS_pair_CorC_HlyC_assoc"/>
    <property type="match status" value="1"/>
</dbReference>
<keyword evidence="4 7" id="KW-1133">Transmembrane helix</keyword>
<reference evidence="13 14" key="1">
    <citation type="submission" date="2016-03" db="EMBL/GenBank/DDBJ databases">
        <authorList>
            <person name="Devillers H."/>
        </authorList>
    </citation>
    <scope>NUCLEOTIDE SEQUENCE [LARGE SCALE GENOMIC DNA]</scope>
    <source>
        <strain evidence="13">CBS 6772</strain>
    </source>
</reference>
<dbReference type="Pfam" id="PF01595">
    <property type="entry name" value="CNNM"/>
    <property type="match status" value="1"/>
</dbReference>
<feature type="region of interest" description="Disordered" evidence="8">
    <location>
        <begin position="422"/>
        <end position="448"/>
    </location>
</feature>
<evidence type="ECO:0000256" key="9">
    <source>
        <dbReference type="SAM" id="Phobius"/>
    </source>
</evidence>
<feature type="domain" description="CNNM transmembrane" evidence="12">
    <location>
        <begin position="38"/>
        <end position="221"/>
    </location>
</feature>
<evidence type="ECO:0000313" key="13">
    <source>
        <dbReference type="EMBL" id="SCW03254.1"/>
    </source>
</evidence>
<dbReference type="GO" id="GO:0016020">
    <property type="term" value="C:membrane"/>
    <property type="evidence" value="ECO:0007669"/>
    <property type="project" value="UniProtKB-SubCell"/>
</dbReference>
<feature type="compositionally biased region" description="Polar residues" evidence="8">
    <location>
        <begin position="539"/>
        <end position="548"/>
    </location>
</feature>
<proteinExistence type="predicted"/>
<feature type="compositionally biased region" description="Low complexity" evidence="8">
    <location>
        <begin position="549"/>
        <end position="561"/>
    </location>
</feature>
<evidence type="ECO:0000313" key="14">
    <source>
        <dbReference type="Proteomes" id="UP000190831"/>
    </source>
</evidence>
<dbReference type="Gene3D" id="3.10.580.10">
    <property type="entry name" value="CBS-domain"/>
    <property type="match status" value="1"/>
</dbReference>
<dbReference type="OMA" id="DIHQHIM"/>
<dbReference type="STRING" id="4955.A0A1G4MHL2"/>
<feature type="compositionally biased region" description="Basic and acidic residues" evidence="8">
    <location>
        <begin position="579"/>
        <end position="590"/>
    </location>
</feature>
<keyword evidence="6" id="KW-0129">CBS domain</keyword>
<dbReference type="InterPro" id="IPR046342">
    <property type="entry name" value="CBS_dom_sf"/>
</dbReference>
<gene>
    <name evidence="13" type="ORF">LAFE_0G06392G</name>
</gene>
<dbReference type="GO" id="GO:0010960">
    <property type="term" value="P:magnesium ion homeostasis"/>
    <property type="evidence" value="ECO:0007669"/>
    <property type="project" value="InterPro"/>
</dbReference>
<feature type="region of interest" description="Disordered" evidence="8">
    <location>
        <begin position="640"/>
        <end position="714"/>
    </location>
</feature>
<keyword evidence="14" id="KW-1185">Reference proteome</keyword>
<sequence>MPSQISPLSVRRIVWLLSLVHGIQGQPVRFIAQHEKLEEGQFLSFLSISILLVLLGGVFAGLTLGLMGQDEVYLKVISSSGSPREQKLARRVLDLISKGKHWLLVTLLLSNVITNETLPIVLDRCLGGGWQAVVSSTVLIVIFGEIIPQSVCVRYGLEVGAFFCPFVLCLMYVMYPVAYPIALLLDWILGEDHGTMYKKSGLKTLVTLHRTMGVDRLTKDEVTIISAVLDLKEKKVSEIMTPIENVFTMSADTILNDDTVEEIFNSGFSRVPIYLPGEPTNFIGMLLVRVLISYDPEDCLPISHFPLATLPETSPNTSCLNILNYFQEGKSHMCVVSSEPGSSAGALGVLTLEDVIEELIGEEIVDESDIFVDIHQRIMREQPGPLSKRHITSYLHSLYTTSHRHSTDFTEEDQPLLNNHAQTDKVSKSPPHNLPPHEKPVIPSNLASNPLKVANPYVKIKDPAELNGRVRSPTFRNRDGSPNYGGMATSPKLHLDEALEKLNGRNAHSVHNGGTIPSIEDRAINREHANASERAMEHTLQTGESTHVTTTKQETPQPTTPEEQDSKISSSSTDVLTPKPERATSSDPETRMISSSYRSTKNGIVESVITVKGVPKTIIAPAKKWDESQEVIIDEGRNIHDNGAESDESGHHSSSARPSKSRRGSMFSLFRNPSAGGSASSSRPRSTHTSASSDKLNSEGLGDNDGYLMKDKPQ</sequence>